<dbReference type="EMBL" id="VRUR01000001">
    <property type="protein sequence ID" value="TXN38241.1"/>
    <property type="molecule type" value="Genomic_DNA"/>
</dbReference>
<dbReference type="Proteomes" id="UP000321456">
    <property type="component" value="Unassembled WGS sequence"/>
</dbReference>
<keyword evidence="1" id="KW-1133">Transmembrane helix</keyword>
<dbReference type="RefSeq" id="WP_147742994.1">
    <property type="nucleotide sequence ID" value="NZ_VRUR01000001.1"/>
</dbReference>
<organism evidence="2 3">
    <name type="scientific">Flagellimonas hymeniacidonis</name>
    <dbReference type="NCBI Taxonomy" id="2603628"/>
    <lineage>
        <taxon>Bacteria</taxon>
        <taxon>Pseudomonadati</taxon>
        <taxon>Bacteroidota</taxon>
        <taxon>Flavobacteriia</taxon>
        <taxon>Flavobacteriales</taxon>
        <taxon>Flavobacteriaceae</taxon>
        <taxon>Flagellimonas</taxon>
    </lineage>
</organism>
<feature type="transmembrane region" description="Helical" evidence="1">
    <location>
        <begin position="69"/>
        <end position="91"/>
    </location>
</feature>
<keyword evidence="1" id="KW-0472">Membrane</keyword>
<comment type="caution">
    <text evidence="2">The sequence shown here is derived from an EMBL/GenBank/DDBJ whole genome shotgun (WGS) entry which is preliminary data.</text>
</comment>
<evidence type="ECO:0008006" key="4">
    <source>
        <dbReference type="Google" id="ProtNLM"/>
    </source>
</evidence>
<keyword evidence="1" id="KW-0812">Transmembrane</keyword>
<evidence type="ECO:0000256" key="1">
    <source>
        <dbReference type="SAM" id="Phobius"/>
    </source>
</evidence>
<name>A0A5C8V954_9FLAO</name>
<keyword evidence="3" id="KW-1185">Reference proteome</keyword>
<feature type="transmembrane region" description="Helical" evidence="1">
    <location>
        <begin position="97"/>
        <end position="116"/>
    </location>
</feature>
<accession>A0A5C8V954</accession>
<evidence type="ECO:0000313" key="3">
    <source>
        <dbReference type="Proteomes" id="UP000321456"/>
    </source>
</evidence>
<gene>
    <name evidence="2" type="ORF">FVB32_08090</name>
</gene>
<dbReference type="AlphaFoldDB" id="A0A5C8V954"/>
<evidence type="ECO:0000313" key="2">
    <source>
        <dbReference type="EMBL" id="TXN38241.1"/>
    </source>
</evidence>
<sequence length="133" mass="14708">MENTYILRTALKSNGFFSICMGILTLTLANTVKAISEMANGLHLNFAIQMFIFGAVVLYAAFRKKISRILVWVIIVLDFLYVAIEAINLAFAKNLSSGGFALILATNILVLLFAIFQTKGILDYTKSMKKSDS</sequence>
<protein>
    <recommendedName>
        <fullName evidence="4">DUF2127 domain-containing protein</fullName>
    </recommendedName>
</protein>
<reference evidence="2 3" key="1">
    <citation type="submission" date="2019-08" db="EMBL/GenBank/DDBJ databases">
        <title>Professor.</title>
        <authorList>
            <person name="Park J.S."/>
        </authorList>
    </citation>
    <scope>NUCLEOTIDE SEQUENCE [LARGE SCALE GENOMIC DNA]</scope>
    <source>
        <strain evidence="2 3">176CP5-101</strain>
    </source>
</reference>
<proteinExistence type="predicted"/>
<feature type="transmembrane region" description="Helical" evidence="1">
    <location>
        <begin position="42"/>
        <end position="62"/>
    </location>
</feature>
<feature type="transmembrane region" description="Helical" evidence="1">
    <location>
        <begin position="16"/>
        <end position="36"/>
    </location>
</feature>